<proteinExistence type="predicted"/>
<dbReference type="GeneID" id="89509750"/>
<dbReference type="GO" id="GO:0016990">
    <property type="term" value="F:arginine deiminase activity"/>
    <property type="evidence" value="ECO:0007669"/>
    <property type="project" value="TreeGrafter"/>
</dbReference>
<dbReference type="PANTHER" id="PTHR47271:SF2">
    <property type="entry name" value="ARGININE DEIMINASE"/>
    <property type="match status" value="1"/>
</dbReference>
<dbReference type="Pfam" id="PF19420">
    <property type="entry name" value="DDAH_eukar"/>
    <property type="match status" value="1"/>
</dbReference>
<keyword evidence="1" id="KW-0378">Hydrolase</keyword>
<dbReference type="Proteomes" id="UP000184278">
    <property type="component" value="Unassembled WGS sequence"/>
</dbReference>
<organism evidence="1 2">
    <name type="scientific">Butyrivibrio fibrisolvens DSM 3071</name>
    <dbReference type="NCBI Taxonomy" id="1121131"/>
    <lineage>
        <taxon>Bacteria</taxon>
        <taxon>Bacillati</taxon>
        <taxon>Bacillota</taxon>
        <taxon>Clostridia</taxon>
        <taxon>Lachnospirales</taxon>
        <taxon>Lachnospiraceae</taxon>
        <taxon>Butyrivibrio</taxon>
    </lineage>
</organism>
<reference evidence="2" key="1">
    <citation type="submission" date="2016-11" db="EMBL/GenBank/DDBJ databases">
        <authorList>
            <person name="Varghese N."/>
            <person name="Submissions S."/>
        </authorList>
    </citation>
    <scope>NUCLEOTIDE SEQUENCE [LARGE SCALE GENOMIC DNA]</scope>
    <source>
        <strain evidence="2">DSM 3071</strain>
    </source>
</reference>
<dbReference type="Gene3D" id="3.75.10.10">
    <property type="entry name" value="L-arginine/glycine Amidinotransferase, Chain A"/>
    <property type="match status" value="1"/>
</dbReference>
<protein>
    <submittedName>
        <fullName evidence="1">N-Dimethylarginine dimethylaminohydrolase</fullName>
    </submittedName>
</protein>
<dbReference type="GO" id="GO:0019546">
    <property type="term" value="P:L-arginine deiminase pathway"/>
    <property type="evidence" value="ECO:0007669"/>
    <property type="project" value="TreeGrafter"/>
</dbReference>
<dbReference type="STRING" id="1121131.SAMN02745229_03564"/>
<evidence type="ECO:0000313" key="1">
    <source>
        <dbReference type="EMBL" id="SHI75146.1"/>
    </source>
</evidence>
<sequence>MATLQMYMDKSRIENTFESSVYQEVWGESFGVDNSVGKIKKILVHCPGEELLQLEGGRYEEEADARILTDEKGRIRNYFKDRELPNIAKMKEQHDNMTDILRKEGVEVFYFEDPTKFWTNLTFTRDIALLTSKGVILNRFAMYFHQGETKLAQKFFTSQGIPIIGAIQGSGTMEGGSFSMLDRHTAIVGRSVRVNDEGIEQLRRLLSYQDIELIVLDMPAYYIHLDEAFVPVDKNKVLCSTFILPFWFLKTLKEKGYEIIEADRDDPMLTNNCLAIAPGKVLFPEIGVRTRKNLEKAGVEVLPVDVSEINKLGGGIHCATLPLWRESI</sequence>
<accession>A0A1M6DPG1</accession>
<dbReference type="OrthoDB" id="9807502at2"/>
<keyword evidence="2" id="KW-1185">Reference proteome</keyword>
<name>A0A1M6DPG1_BUTFI</name>
<evidence type="ECO:0000313" key="2">
    <source>
        <dbReference type="Proteomes" id="UP000184278"/>
    </source>
</evidence>
<dbReference type="AlphaFoldDB" id="A0A1M6DPG1"/>
<dbReference type="RefSeq" id="WP_073389766.1">
    <property type="nucleotide sequence ID" value="NZ_FQXK01000039.1"/>
</dbReference>
<dbReference type="PANTHER" id="PTHR47271">
    <property type="entry name" value="ARGININE DEIMINASE"/>
    <property type="match status" value="1"/>
</dbReference>
<gene>
    <name evidence="1" type="ORF">SAMN02745229_03564</name>
</gene>
<dbReference type="EMBL" id="FQXK01000039">
    <property type="protein sequence ID" value="SHI75146.1"/>
    <property type="molecule type" value="Genomic_DNA"/>
</dbReference>
<dbReference type="SUPFAM" id="SSF55909">
    <property type="entry name" value="Pentein"/>
    <property type="match status" value="1"/>
</dbReference>